<reference evidence="8" key="2">
    <citation type="journal article" date="2021" name="PeerJ">
        <title>Extensive microbial diversity within the chicken gut microbiome revealed by metagenomics and culture.</title>
        <authorList>
            <person name="Gilroy R."/>
            <person name="Ravi A."/>
            <person name="Getino M."/>
            <person name="Pursley I."/>
            <person name="Horton D.L."/>
            <person name="Alikhan N.F."/>
            <person name="Baker D."/>
            <person name="Gharbi K."/>
            <person name="Hall N."/>
            <person name="Watson M."/>
            <person name="Adriaenssens E.M."/>
            <person name="Foster-Nyarko E."/>
            <person name="Jarju S."/>
            <person name="Secka A."/>
            <person name="Antonio M."/>
            <person name="Oren A."/>
            <person name="Chaudhuri R.R."/>
            <person name="La Ragione R."/>
            <person name="Hildebrand F."/>
            <person name="Pallen M.J."/>
        </authorList>
    </citation>
    <scope>NUCLEOTIDE SEQUENCE</scope>
    <source>
        <strain evidence="8">ChiGjej1B1-1684</strain>
    </source>
</reference>
<dbReference type="InterPro" id="IPR033655">
    <property type="entry name" value="TGS_RelA/SpoT"/>
</dbReference>
<dbReference type="InterPro" id="IPR012676">
    <property type="entry name" value="TGS-like"/>
</dbReference>
<feature type="domain" description="ACT" evidence="5">
    <location>
        <begin position="665"/>
        <end position="737"/>
    </location>
</feature>
<dbReference type="EMBL" id="DVNG01000104">
    <property type="protein sequence ID" value="HIU50738.1"/>
    <property type="molecule type" value="Genomic_DNA"/>
</dbReference>
<dbReference type="InterPro" id="IPR045600">
    <property type="entry name" value="RelA/SpoT_AH_RIS"/>
</dbReference>
<comment type="pathway">
    <text evidence="1">Purine metabolism; ppGpp biosynthesis; ppGpp from GTP: step 1/2.</text>
</comment>
<dbReference type="CDD" id="cd05399">
    <property type="entry name" value="NT_Rel-Spo_like"/>
    <property type="match status" value="1"/>
</dbReference>
<dbReference type="PROSITE" id="PS51880">
    <property type="entry name" value="TGS"/>
    <property type="match status" value="1"/>
</dbReference>
<dbReference type="SUPFAM" id="SSF81271">
    <property type="entry name" value="TGS-like"/>
    <property type="match status" value="1"/>
</dbReference>
<dbReference type="CDD" id="cd01668">
    <property type="entry name" value="TGS_RSH"/>
    <property type="match status" value="1"/>
</dbReference>
<accession>A0A9D1S8W1</accession>
<dbReference type="EC" id="2.7.6.5" evidence="2"/>
<dbReference type="Gene3D" id="3.10.20.30">
    <property type="match status" value="1"/>
</dbReference>
<dbReference type="InterPro" id="IPR007685">
    <property type="entry name" value="RelA_SpoT"/>
</dbReference>
<evidence type="ECO:0000256" key="2">
    <source>
        <dbReference type="ARBA" id="ARBA00013251"/>
    </source>
</evidence>
<evidence type="ECO:0000259" key="7">
    <source>
        <dbReference type="PROSITE" id="PS51880"/>
    </source>
</evidence>
<dbReference type="Proteomes" id="UP000824118">
    <property type="component" value="Unassembled WGS sequence"/>
</dbReference>
<dbReference type="Gene3D" id="3.30.70.260">
    <property type="match status" value="1"/>
</dbReference>
<evidence type="ECO:0000256" key="4">
    <source>
        <dbReference type="RuleBase" id="RU003847"/>
    </source>
</evidence>
<dbReference type="PROSITE" id="PS51671">
    <property type="entry name" value="ACT"/>
    <property type="match status" value="1"/>
</dbReference>
<dbReference type="InterPro" id="IPR003607">
    <property type="entry name" value="HD/PDEase_dom"/>
</dbReference>
<dbReference type="Gene3D" id="1.10.3210.10">
    <property type="entry name" value="Hypothetical protein af1432"/>
    <property type="match status" value="1"/>
</dbReference>
<dbReference type="InterPro" id="IPR006674">
    <property type="entry name" value="HD_domain"/>
</dbReference>
<evidence type="ECO:0000313" key="9">
    <source>
        <dbReference type="Proteomes" id="UP000824118"/>
    </source>
</evidence>
<dbReference type="FunFam" id="3.10.20.30:FF:000002">
    <property type="entry name" value="GTP pyrophosphokinase (RelA/SpoT)"/>
    <property type="match status" value="1"/>
</dbReference>
<dbReference type="SUPFAM" id="SSF109604">
    <property type="entry name" value="HD-domain/PDEase-like"/>
    <property type="match status" value="1"/>
</dbReference>
<gene>
    <name evidence="8" type="ORF">IAD22_06975</name>
</gene>
<protein>
    <recommendedName>
        <fullName evidence="2">GTP diphosphokinase</fullName>
        <ecNumber evidence="2">2.7.6.5</ecNumber>
    </recommendedName>
</protein>
<evidence type="ECO:0000259" key="5">
    <source>
        <dbReference type="PROSITE" id="PS51671"/>
    </source>
</evidence>
<proteinExistence type="inferred from homology"/>
<dbReference type="PANTHER" id="PTHR21262:SF31">
    <property type="entry name" value="GTP PYROPHOSPHOKINASE"/>
    <property type="match status" value="1"/>
</dbReference>
<dbReference type="Pfam" id="PF02824">
    <property type="entry name" value="TGS"/>
    <property type="match status" value="1"/>
</dbReference>
<dbReference type="FunFam" id="3.30.460.10:FF:000001">
    <property type="entry name" value="GTP pyrophosphokinase RelA"/>
    <property type="match status" value="1"/>
</dbReference>
<dbReference type="PANTHER" id="PTHR21262">
    <property type="entry name" value="GUANOSINE-3',5'-BIS DIPHOSPHATE 3'-PYROPHOSPHOHYDROLASE"/>
    <property type="match status" value="1"/>
</dbReference>
<dbReference type="SMART" id="SM00471">
    <property type="entry name" value="HDc"/>
    <property type="match status" value="1"/>
</dbReference>
<dbReference type="Gene3D" id="3.30.460.10">
    <property type="entry name" value="Beta Polymerase, domain 2"/>
    <property type="match status" value="1"/>
</dbReference>
<dbReference type="NCBIfam" id="TIGR00691">
    <property type="entry name" value="spoT_relA"/>
    <property type="match status" value="1"/>
</dbReference>
<dbReference type="InterPro" id="IPR004811">
    <property type="entry name" value="RelA/Spo_fam"/>
</dbReference>
<dbReference type="CDD" id="cd04876">
    <property type="entry name" value="ACT_RelA-SpoT"/>
    <property type="match status" value="1"/>
</dbReference>
<dbReference type="InterPro" id="IPR004095">
    <property type="entry name" value="TGS"/>
</dbReference>
<sequence>MGGLNKVACYRDFEELKALIEKSITQGNQYDLEKIEKAYKFADEAHGDQKRVSGVPYILHPTSVACILVELGMDTDSVVAALLHDVVEDTPVTIEEVTKLFGETVANLIDGVTKISKIPYSNREEQQAENVRKMLIAMSNDIRVIIIKLADRLHNMRTMECMKDQKRRDKARETMEVYAPIAHRLGIKAVKEELEDYSIRYLDPVGYAEIEQELALTADQREEFLNDVTQKIKKKTEEIIPNVFVSSRIKSVHSIYRKTYMQGKTVDQIFDIYAVRVIVDTVNDCYNVLGVVHDLFQPLPNRFKDYISTPKSNMYQSLHTTVIDKRGIPFEIQIRTWEMHYTAEYGIAAHWKYKLGLKGKRKGDSLDESLKKIRQMIESQLQEADSTNLIKTIKNDLDPNEVYVFTPKGDVISLPAGSTVIDMAYAIHSGVGNSMIGAKADKRIVPIDYQVKNGEIIEILTQKEGSGPKRDWLKIVKTSQARTKIRNWFKHEKRDENILEGKAELEKEFRKNMMYIPEKELPEFFAKMMVKQHCNTMDDFYAAIGYGGIQLWRLMPRIKEEYSKKYKKTEEDNINEILEKQPEKKKKISSGIIVEGMDDVLIKLSKCCNPLPGDDIIGFITRGYGVSIHKCSCTNVPKDISKTEEPERWVEARWSDSVKDTFHGTIEILCDGRTGYLADLAVHISAMHLSIHSLNSHELNDGRAIITFTIDVKSIDHINSIVARLSNINGTISITRK</sequence>
<dbReference type="GO" id="GO:0015969">
    <property type="term" value="P:guanosine tetraphosphate metabolic process"/>
    <property type="evidence" value="ECO:0007669"/>
    <property type="project" value="InterPro"/>
</dbReference>
<dbReference type="InterPro" id="IPR043519">
    <property type="entry name" value="NT_sf"/>
</dbReference>
<dbReference type="InterPro" id="IPR045865">
    <property type="entry name" value="ACT-like_dom_sf"/>
</dbReference>
<comment type="similarity">
    <text evidence="4">Belongs to the relA/spoT family.</text>
</comment>
<dbReference type="SMART" id="SM00954">
    <property type="entry name" value="RelA_SpoT"/>
    <property type="match status" value="1"/>
</dbReference>
<dbReference type="Pfam" id="PF04607">
    <property type="entry name" value="RelA_SpoT"/>
    <property type="match status" value="1"/>
</dbReference>
<comment type="caution">
    <text evidence="8">The sequence shown here is derived from an EMBL/GenBank/DDBJ whole genome shotgun (WGS) entry which is preliminary data.</text>
</comment>
<dbReference type="SUPFAM" id="SSF81301">
    <property type="entry name" value="Nucleotidyltransferase"/>
    <property type="match status" value="1"/>
</dbReference>
<dbReference type="Pfam" id="PF19296">
    <property type="entry name" value="RelA_AH_RIS"/>
    <property type="match status" value="1"/>
</dbReference>
<evidence type="ECO:0000313" key="8">
    <source>
        <dbReference type="EMBL" id="HIU50738.1"/>
    </source>
</evidence>
<dbReference type="GO" id="GO:0008728">
    <property type="term" value="F:GTP diphosphokinase activity"/>
    <property type="evidence" value="ECO:0007669"/>
    <property type="project" value="UniProtKB-EC"/>
</dbReference>
<dbReference type="AlphaFoldDB" id="A0A9D1S8W1"/>
<dbReference type="GO" id="GO:0005886">
    <property type="term" value="C:plasma membrane"/>
    <property type="evidence" value="ECO:0007669"/>
    <property type="project" value="TreeGrafter"/>
</dbReference>
<dbReference type="PROSITE" id="PS51831">
    <property type="entry name" value="HD"/>
    <property type="match status" value="1"/>
</dbReference>
<comment type="function">
    <text evidence="4">In eubacteria ppGpp (guanosine 3'-diphosphate 5'-diphosphate) is a mediator of the stringent response that coordinates a variety of cellular activities in response to changes in nutritional abundance.</text>
</comment>
<feature type="domain" description="TGS" evidence="7">
    <location>
        <begin position="400"/>
        <end position="461"/>
    </location>
</feature>
<evidence type="ECO:0000256" key="3">
    <source>
        <dbReference type="ARBA" id="ARBA00048244"/>
    </source>
</evidence>
<organism evidence="8 9">
    <name type="scientific">Candidatus Limousia pullorum</name>
    <dbReference type="NCBI Taxonomy" id="2840860"/>
    <lineage>
        <taxon>Bacteria</taxon>
        <taxon>Bacillati</taxon>
        <taxon>Bacillota</taxon>
        <taxon>Clostridia</taxon>
        <taxon>Eubacteriales</taxon>
        <taxon>Oscillospiraceae</taxon>
        <taxon>Oscillospiraceae incertae sedis</taxon>
        <taxon>Candidatus Limousia</taxon>
    </lineage>
</organism>
<comment type="catalytic activity">
    <reaction evidence="3">
        <text>GTP + ATP = guanosine 3'-diphosphate 5'-triphosphate + AMP</text>
        <dbReference type="Rhea" id="RHEA:22088"/>
        <dbReference type="ChEBI" id="CHEBI:30616"/>
        <dbReference type="ChEBI" id="CHEBI:37565"/>
        <dbReference type="ChEBI" id="CHEBI:142410"/>
        <dbReference type="ChEBI" id="CHEBI:456215"/>
        <dbReference type="EC" id="2.7.6.5"/>
    </reaction>
</comment>
<dbReference type="CDD" id="cd00077">
    <property type="entry name" value="HDc"/>
    <property type="match status" value="1"/>
</dbReference>
<dbReference type="InterPro" id="IPR002912">
    <property type="entry name" value="ACT_dom"/>
</dbReference>
<dbReference type="InterPro" id="IPR012675">
    <property type="entry name" value="Beta-grasp_dom_sf"/>
</dbReference>
<evidence type="ECO:0000259" key="6">
    <source>
        <dbReference type="PROSITE" id="PS51831"/>
    </source>
</evidence>
<evidence type="ECO:0000256" key="1">
    <source>
        <dbReference type="ARBA" id="ARBA00004976"/>
    </source>
</evidence>
<dbReference type="Pfam" id="PF13291">
    <property type="entry name" value="ACT_4"/>
    <property type="match status" value="1"/>
</dbReference>
<reference evidence="8" key="1">
    <citation type="submission" date="2020-10" db="EMBL/GenBank/DDBJ databases">
        <authorList>
            <person name="Gilroy R."/>
        </authorList>
    </citation>
    <scope>NUCLEOTIDE SEQUENCE</scope>
    <source>
        <strain evidence="8">ChiGjej1B1-1684</strain>
    </source>
</reference>
<name>A0A9D1S8W1_9FIRM</name>
<feature type="domain" description="HD" evidence="6">
    <location>
        <begin position="57"/>
        <end position="156"/>
    </location>
</feature>
<dbReference type="FunFam" id="1.10.3210.10:FF:000001">
    <property type="entry name" value="GTP pyrophosphokinase RelA"/>
    <property type="match status" value="1"/>
</dbReference>
<dbReference type="SUPFAM" id="SSF55021">
    <property type="entry name" value="ACT-like"/>
    <property type="match status" value="1"/>
</dbReference>
<dbReference type="Pfam" id="PF13328">
    <property type="entry name" value="HD_4"/>
    <property type="match status" value="1"/>
</dbReference>